<evidence type="ECO:0000313" key="4">
    <source>
        <dbReference type="Proteomes" id="UP001497623"/>
    </source>
</evidence>
<dbReference type="AlphaFoldDB" id="A0AAV2SKI0"/>
<feature type="compositionally biased region" description="Acidic residues" evidence="1">
    <location>
        <begin position="192"/>
        <end position="242"/>
    </location>
</feature>
<evidence type="ECO:0000256" key="2">
    <source>
        <dbReference type="SAM" id="Phobius"/>
    </source>
</evidence>
<dbReference type="PANTHER" id="PTHR34403">
    <property type="entry name" value="TOL-PAL SYSTEM PROTEIN TOLA"/>
    <property type="match status" value="1"/>
</dbReference>
<dbReference type="Proteomes" id="UP001497623">
    <property type="component" value="Unassembled WGS sequence"/>
</dbReference>
<feature type="region of interest" description="Disordered" evidence="1">
    <location>
        <begin position="186"/>
        <end position="292"/>
    </location>
</feature>
<dbReference type="InterPro" id="IPR050972">
    <property type="entry name" value="SDr-like"/>
</dbReference>
<keyword evidence="2" id="KW-1133">Transmembrane helix</keyword>
<reference evidence="3 4" key="1">
    <citation type="submission" date="2024-05" db="EMBL/GenBank/DDBJ databases">
        <authorList>
            <person name="Wallberg A."/>
        </authorList>
    </citation>
    <scope>NUCLEOTIDE SEQUENCE [LARGE SCALE GENOMIC DNA]</scope>
</reference>
<dbReference type="EMBL" id="CAXKWB010090959">
    <property type="protein sequence ID" value="CAL4215519.1"/>
    <property type="molecule type" value="Genomic_DNA"/>
</dbReference>
<keyword evidence="2" id="KW-0472">Membrane</keyword>
<keyword evidence="2" id="KW-0812">Transmembrane</keyword>
<dbReference type="PANTHER" id="PTHR34403:SF14">
    <property type="entry name" value="OS05G0225800 PROTEIN"/>
    <property type="match status" value="1"/>
</dbReference>
<feature type="transmembrane region" description="Helical" evidence="2">
    <location>
        <begin position="301"/>
        <end position="322"/>
    </location>
</feature>
<accession>A0AAV2SKI0</accession>
<organism evidence="3 4">
    <name type="scientific">Meganyctiphanes norvegica</name>
    <name type="common">Northern krill</name>
    <name type="synonym">Thysanopoda norvegica</name>
    <dbReference type="NCBI Taxonomy" id="48144"/>
    <lineage>
        <taxon>Eukaryota</taxon>
        <taxon>Metazoa</taxon>
        <taxon>Ecdysozoa</taxon>
        <taxon>Arthropoda</taxon>
        <taxon>Crustacea</taxon>
        <taxon>Multicrustacea</taxon>
        <taxon>Malacostraca</taxon>
        <taxon>Eumalacostraca</taxon>
        <taxon>Eucarida</taxon>
        <taxon>Euphausiacea</taxon>
        <taxon>Euphausiidae</taxon>
        <taxon>Meganyctiphanes</taxon>
    </lineage>
</organism>
<comment type="caution">
    <text evidence="3">The sequence shown here is derived from an EMBL/GenBank/DDBJ whole genome shotgun (WGS) entry which is preliminary data.</text>
</comment>
<feature type="compositionally biased region" description="Acidic residues" evidence="1">
    <location>
        <begin position="255"/>
        <end position="292"/>
    </location>
</feature>
<keyword evidence="4" id="KW-1185">Reference proteome</keyword>
<protein>
    <submittedName>
        <fullName evidence="3">Uncharacterized protein</fullName>
    </submittedName>
</protein>
<name>A0AAV2SKI0_MEGNR</name>
<proteinExistence type="predicted"/>
<evidence type="ECO:0000256" key="1">
    <source>
        <dbReference type="SAM" id="MobiDB-lite"/>
    </source>
</evidence>
<evidence type="ECO:0000313" key="3">
    <source>
        <dbReference type="EMBL" id="CAL4215519.1"/>
    </source>
</evidence>
<gene>
    <name evidence="3" type="ORF">MNOR_LOCUS38705</name>
</gene>
<sequence>MHCRGRYIDSGGVAVYSRSLNSRTVMTSILATVLALIIPLTQGSQPHDCQLYQVTHEQPSPTLEVAGNNTEAYIRLELLSDNATGSINISDGASTSCQIKVARANYNLQINCVGEETIPFTNLTVEGMNSIVLKRNGSLYIVYIYGNNNKVNDLRFHAPKLDQAIQVQVESNTIVKIAFNCLSREPVPETEPAAEPEAEPDAEPEAEPEAPAEPESDAEPESSAEPESPAEPEPSAESEPSAEPESPAEPKSEAEPESSTEPESPAEPEPSAESEPSAEPESPAEPEPTSEPEVLEGSMTIVYVINGIVVVLFLLGLILFLVKKKKSSKSIDIEGQNPRVTVTKYTDNLEENKTDYDEIKLDIE</sequence>